<name>A0A6G7Y8W8_9ACTN</name>
<dbReference type="EMBL" id="CP049865">
    <property type="protein sequence ID" value="QIK73126.1"/>
    <property type="molecule type" value="Genomic_DNA"/>
</dbReference>
<keyword evidence="1" id="KW-1133">Transmembrane helix</keyword>
<organism evidence="2 3">
    <name type="scientific">Propioniciclava coleopterorum</name>
    <dbReference type="NCBI Taxonomy" id="2714937"/>
    <lineage>
        <taxon>Bacteria</taxon>
        <taxon>Bacillati</taxon>
        <taxon>Actinomycetota</taxon>
        <taxon>Actinomycetes</taxon>
        <taxon>Propionibacteriales</taxon>
        <taxon>Propionibacteriaceae</taxon>
        <taxon>Propioniciclava</taxon>
    </lineage>
</organism>
<accession>A0A6G7Y8W8</accession>
<dbReference type="RefSeq" id="WP_166234197.1">
    <property type="nucleotide sequence ID" value="NZ_CP049865.1"/>
</dbReference>
<keyword evidence="1" id="KW-0472">Membrane</keyword>
<evidence type="ECO:0000313" key="2">
    <source>
        <dbReference type="EMBL" id="QIK73126.1"/>
    </source>
</evidence>
<keyword evidence="1" id="KW-0812">Transmembrane</keyword>
<gene>
    <name evidence="2" type="ORF">G7070_13740</name>
</gene>
<proteinExistence type="predicted"/>
<evidence type="ECO:0000256" key="1">
    <source>
        <dbReference type="SAM" id="Phobius"/>
    </source>
</evidence>
<sequence>MARYGWAAAGWAVAGLLVALAFAGMFTIGVFVLPVAAAVVALLVWRTAGRGWPGLLVGVAALVLWIAARNRLGPGEVCTPMPDGTSCTEYYDPVPLLVAGCALLVVAALGLVAGGVRAARRGAAAAAAR</sequence>
<reference evidence="2 3" key="1">
    <citation type="submission" date="2020-03" db="EMBL/GenBank/DDBJ databases">
        <title>Propioniciclava sp. nov., isolated from Hydrophilus acuminatus.</title>
        <authorList>
            <person name="Hyun D.-W."/>
            <person name="Bae J.-W."/>
        </authorList>
    </citation>
    <scope>NUCLEOTIDE SEQUENCE [LARGE SCALE GENOMIC DNA]</scope>
    <source>
        <strain evidence="2 3">HDW11</strain>
    </source>
</reference>
<dbReference type="AlphaFoldDB" id="A0A6G7Y8W8"/>
<evidence type="ECO:0000313" key="3">
    <source>
        <dbReference type="Proteomes" id="UP000501058"/>
    </source>
</evidence>
<feature type="transmembrane region" description="Helical" evidence="1">
    <location>
        <begin position="52"/>
        <end position="68"/>
    </location>
</feature>
<keyword evidence="3" id="KW-1185">Reference proteome</keyword>
<feature type="transmembrane region" description="Helical" evidence="1">
    <location>
        <begin position="12"/>
        <end position="45"/>
    </location>
</feature>
<dbReference type="Proteomes" id="UP000501058">
    <property type="component" value="Chromosome"/>
</dbReference>
<feature type="transmembrane region" description="Helical" evidence="1">
    <location>
        <begin position="96"/>
        <end position="119"/>
    </location>
</feature>
<protein>
    <submittedName>
        <fullName evidence="2">Uncharacterized protein</fullName>
    </submittedName>
</protein>
<dbReference type="KEGG" id="prv:G7070_13740"/>